<evidence type="ECO:0000256" key="3">
    <source>
        <dbReference type="ARBA" id="ARBA00022617"/>
    </source>
</evidence>
<evidence type="ECO:0000256" key="7">
    <source>
        <dbReference type="ARBA" id="ARBA00023033"/>
    </source>
</evidence>
<dbReference type="AlphaFoldDB" id="A0A2A2KIW6"/>
<dbReference type="GO" id="GO:0005506">
    <property type="term" value="F:iron ion binding"/>
    <property type="evidence" value="ECO:0007669"/>
    <property type="project" value="InterPro"/>
</dbReference>
<dbReference type="InterPro" id="IPR001128">
    <property type="entry name" value="Cyt_P450"/>
</dbReference>
<protein>
    <recommendedName>
        <fullName evidence="10">Cytochrome P450</fullName>
    </recommendedName>
</protein>
<dbReference type="InterPro" id="IPR036396">
    <property type="entry name" value="Cyt_P450_sf"/>
</dbReference>
<gene>
    <name evidence="8" type="ORF">WR25_16299</name>
</gene>
<keyword evidence="6" id="KW-0408">Iron</keyword>
<comment type="cofactor">
    <cofactor evidence="1">
        <name>heme</name>
        <dbReference type="ChEBI" id="CHEBI:30413"/>
    </cofactor>
</comment>
<dbReference type="InterPro" id="IPR002402">
    <property type="entry name" value="Cyt_P450_E_grp-II"/>
</dbReference>
<evidence type="ECO:0000256" key="2">
    <source>
        <dbReference type="ARBA" id="ARBA00010617"/>
    </source>
</evidence>
<evidence type="ECO:0000256" key="4">
    <source>
        <dbReference type="ARBA" id="ARBA00022723"/>
    </source>
</evidence>
<organism evidence="8 9">
    <name type="scientific">Diploscapter pachys</name>
    <dbReference type="NCBI Taxonomy" id="2018661"/>
    <lineage>
        <taxon>Eukaryota</taxon>
        <taxon>Metazoa</taxon>
        <taxon>Ecdysozoa</taxon>
        <taxon>Nematoda</taxon>
        <taxon>Chromadorea</taxon>
        <taxon>Rhabditida</taxon>
        <taxon>Rhabditina</taxon>
        <taxon>Rhabditomorpha</taxon>
        <taxon>Rhabditoidea</taxon>
        <taxon>Rhabditidae</taxon>
        <taxon>Diploscapter</taxon>
    </lineage>
</organism>
<dbReference type="InterPro" id="IPR050196">
    <property type="entry name" value="Cytochrome_P450_Monoox"/>
</dbReference>
<dbReference type="GO" id="GO:0020037">
    <property type="term" value="F:heme binding"/>
    <property type="evidence" value="ECO:0007669"/>
    <property type="project" value="InterPro"/>
</dbReference>
<comment type="similarity">
    <text evidence="2">Belongs to the cytochrome P450 family.</text>
</comment>
<keyword evidence="5" id="KW-0560">Oxidoreductase</keyword>
<evidence type="ECO:0008006" key="10">
    <source>
        <dbReference type="Google" id="ProtNLM"/>
    </source>
</evidence>
<accession>A0A2A2KIW6</accession>
<evidence type="ECO:0000313" key="8">
    <source>
        <dbReference type="EMBL" id="PAV73779.1"/>
    </source>
</evidence>
<dbReference type="STRING" id="2018661.A0A2A2KIW6"/>
<evidence type="ECO:0000256" key="1">
    <source>
        <dbReference type="ARBA" id="ARBA00001971"/>
    </source>
</evidence>
<dbReference type="Gene3D" id="1.10.630.10">
    <property type="entry name" value="Cytochrome P450"/>
    <property type="match status" value="1"/>
</dbReference>
<dbReference type="PANTHER" id="PTHR24291:SF128">
    <property type="entry name" value="CYTOCHROME P450"/>
    <property type="match status" value="1"/>
</dbReference>
<evidence type="ECO:0000313" key="9">
    <source>
        <dbReference type="Proteomes" id="UP000218231"/>
    </source>
</evidence>
<proteinExistence type="inferred from homology"/>
<dbReference type="OrthoDB" id="1470350at2759"/>
<dbReference type="Proteomes" id="UP000218231">
    <property type="component" value="Unassembled WGS sequence"/>
</dbReference>
<comment type="caution">
    <text evidence="8">The sequence shown here is derived from an EMBL/GenBank/DDBJ whole genome shotgun (WGS) entry which is preliminary data.</text>
</comment>
<keyword evidence="4" id="KW-0479">Metal-binding</keyword>
<dbReference type="GO" id="GO:0004497">
    <property type="term" value="F:monooxygenase activity"/>
    <property type="evidence" value="ECO:0007669"/>
    <property type="project" value="UniProtKB-KW"/>
</dbReference>
<keyword evidence="3" id="KW-0349">Heme</keyword>
<sequence length="559" mass="64313">MNGPLLLLITFTVIFAFYAKQIFTYLRDRRRLAKHMEKIIGIGGLPIIGSTWMFKVNVADATEQFIYWCLYFYRQNVPAGKLWVGTDAIIIPVKPSILKVLMQSNDLITKAHLYSILHPWLGTGLLTSTGQKWSDRRKLLTPAFHFNVLNGFLPTHDYQAKTFLEQIEKFAGTNREFDIFPYIKRMALDIICETSMGATVDAQHNHDHAYVNSVKRLNELIFKFNMYPFLRNKILRKISGFGDEFDYHLNVVTGFTKKVIEDKWQEYNAYEAGTRQEDKSRKKAFLDLLMDVRHEGHMNYEDVREEVDTFMFEGHDTTSSSMGWVLWSLACHPECQEKVIEEVDRIFKNSDRDCTNEDLKEMKYLEKCIKEGLRLFPAVPLYARQVEEDFEVDIKAPRIQHGASADSVHPPISFPDPLIIMKLLLLAGLCIAFTAAMPVDELLRQEVVELAHDDFETLELADSSSSDEDDSSEELAVLEMNEVGVPEMMNLQEEPGFPLMFVLDARRRDVKTAGSVPRRPEAKVESELREAKVEKELREARVGSPFRTDFAIGCVPFFC</sequence>
<reference evidence="8 9" key="1">
    <citation type="journal article" date="2017" name="Curr. Biol.">
        <title>Genome architecture and evolution of a unichromosomal asexual nematode.</title>
        <authorList>
            <person name="Fradin H."/>
            <person name="Zegar C."/>
            <person name="Gutwein M."/>
            <person name="Lucas J."/>
            <person name="Kovtun M."/>
            <person name="Corcoran D."/>
            <person name="Baugh L.R."/>
            <person name="Kiontke K."/>
            <person name="Gunsalus K."/>
            <person name="Fitch D.H."/>
            <person name="Piano F."/>
        </authorList>
    </citation>
    <scope>NUCLEOTIDE SEQUENCE [LARGE SCALE GENOMIC DNA]</scope>
    <source>
        <strain evidence="8">PF1309</strain>
    </source>
</reference>
<evidence type="ECO:0000256" key="6">
    <source>
        <dbReference type="ARBA" id="ARBA00023004"/>
    </source>
</evidence>
<evidence type="ECO:0000256" key="5">
    <source>
        <dbReference type="ARBA" id="ARBA00023002"/>
    </source>
</evidence>
<dbReference type="PRINTS" id="PR00464">
    <property type="entry name" value="EP450II"/>
</dbReference>
<dbReference type="EMBL" id="LIAE01008526">
    <property type="protein sequence ID" value="PAV73779.1"/>
    <property type="molecule type" value="Genomic_DNA"/>
</dbReference>
<keyword evidence="7" id="KW-0503">Monooxygenase</keyword>
<dbReference type="SUPFAM" id="SSF48264">
    <property type="entry name" value="Cytochrome P450"/>
    <property type="match status" value="1"/>
</dbReference>
<keyword evidence="9" id="KW-1185">Reference proteome</keyword>
<dbReference type="GO" id="GO:0016705">
    <property type="term" value="F:oxidoreductase activity, acting on paired donors, with incorporation or reduction of molecular oxygen"/>
    <property type="evidence" value="ECO:0007669"/>
    <property type="project" value="InterPro"/>
</dbReference>
<name>A0A2A2KIW6_9BILA</name>
<dbReference type="Pfam" id="PF00067">
    <property type="entry name" value="p450"/>
    <property type="match status" value="1"/>
</dbReference>
<dbReference type="PANTHER" id="PTHR24291">
    <property type="entry name" value="CYTOCHROME P450 FAMILY 4"/>
    <property type="match status" value="1"/>
</dbReference>